<accession>A0A2I1IK33</accession>
<dbReference type="InterPro" id="IPR028098">
    <property type="entry name" value="Glyco_trans_4-like_N"/>
</dbReference>
<keyword evidence="2 5" id="KW-0808">Transferase</keyword>
<sequence>MRRTLLVTNDFPPRLGGIQTFLENYACRLPAQDLVVYASTYKTGDKGGECAAYDAHAPWKTYRARTTMLLPTPAAGRKMAQIIRREGIETVWFGAAAPLGLLARQARAAGAKNIIATTHGHEIGWLKIPGAANLVRRIFSEVDAVTYISDYTLQRLRPALGHTPAIHLPGGIDTEEFRPNPAMRSKLRQRYGLGDAPVILCLSRLVPRKGQDMLIRAMEGICRRHPNAKAVITGSGSYLVHLKKMAAVSPAAKNIVFTGAIPADELAGHHAMADIFAMPARTRWGGLDVEGLGIVYLEAGAAAVPVIAGDSGGAPETVREGETGFVVPGADFVGLAKRVCQLLENGDLRRKMGWAGREYATKWQWPHLVQRLQDTLEGRF</sequence>
<organism evidence="5 6">
    <name type="scientific">Winkia neuii</name>
    <dbReference type="NCBI Taxonomy" id="33007"/>
    <lineage>
        <taxon>Bacteria</taxon>
        <taxon>Bacillati</taxon>
        <taxon>Actinomycetota</taxon>
        <taxon>Actinomycetes</taxon>
        <taxon>Actinomycetales</taxon>
        <taxon>Actinomycetaceae</taxon>
        <taxon>Winkia</taxon>
    </lineage>
</organism>
<reference evidence="5 6" key="1">
    <citation type="submission" date="2017-12" db="EMBL/GenBank/DDBJ databases">
        <title>Phylogenetic diversity of female urinary microbiome.</title>
        <authorList>
            <person name="Thomas-White K."/>
            <person name="Wolfe A.J."/>
        </authorList>
    </citation>
    <scope>NUCLEOTIDE SEQUENCE [LARGE SCALE GENOMIC DNA]</scope>
    <source>
        <strain evidence="5 6">UMB0402</strain>
    </source>
</reference>
<dbReference type="AlphaFoldDB" id="A0A2I1IK33"/>
<dbReference type="GO" id="GO:0016758">
    <property type="term" value="F:hexosyltransferase activity"/>
    <property type="evidence" value="ECO:0007669"/>
    <property type="project" value="TreeGrafter"/>
</dbReference>
<protein>
    <submittedName>
        <fullName evidence="5">Glycosyltransferase family 1 protein</fullName>
    </submittedName>
</protein>
<dbReference type="InterPro" id="IPR001296">
    <property type="entry name" value="Glyco_trans_1"/>
</dbReference>
<dbReference type="GeneID" id="35866401"/>
<dbReference type="PANTHER" id="PTHR45947">
    <property type="entry name" value="SULFOQUINOVOSYL TRANSFERASE SQD2"/>
    <property type="match status" value="1"/>
</dbReference>
<dbReference type="PANTHER" id="PTHR45947:SF3">
    <property type="entry name" value="SULFOQUINOVOSYL TRANSFERASE SQD2"/>
    <property type="match status" value="1"/>
</dbReference>
<evidence type="ECO:0000259" key="3">
    <source>
        <dbReference type="Pfam" id="PF00534"/>
    </source>
</evidence>
<name>A0A2I1IK33_9ACTO</name>
<dbReference type="CDD" id="cd03801">
    <property type="entry name" value="GT4_PimA-like"/>
    <property type="match status" value="1"/>
</dbReference>
<evidence type="ECO:0000256" key="2">
    <source>
        <dbReference type="ARBA" id="ARBA00022679"/>
    </source>
</evidence>
<evidence type="ECO:0000256" key="1">
    <source>
        <dbReference type="ARBA" id="ARBA00022676"/>
    </source>
</evidence>
<evidence type="ECO:0000313" key="5">
    <source>
        <dbReference type="EMBL" id="PKY71488.1"/>
    </source>
</evidence>
<keyword evidence="6" id="KW-1185">Reference proteome</keyword>
<dbReference type="RefSeq" id="WP_024332252.1">
    <property type="nucleotide sequence ID" value="NZ_JASOXK010000004.1"/>
</dbReference>
<evidence type="ECO:0000259" key="4">
    <source>
        <dbReference type="Pfam" id="PF13439"/>
    </source>
</evidence>
<keyword evidence="1" id="KW-0328">Glycosyltransferase</keyword>
<comment type="caution">
    <text evidence="5">The sequence shown here is derived from an EMBL/GenBank/DDBJ whole genome shotgun (WGS) entry which is preliminary data.</text>
</comment>
<dbReference type="Gene3D" id="3.40.50.2000">
    <property type="entry name" value="Glycogen Phosphorylase B"/>
    <property type="match status" value="2"/>
</dbReference>
<dbReference type="FunFam" id="3.40.50.2000:FF:000069">
    <property type="entry name" value="Alpha-(1-6)-phosphatidylinositol monomannoside mannosyltransferase"/>
    <property type="match status" value="1"/>
</dbReference>
<feature type="domain" description="Glycosyl transferase family 1" evidence="3">
    <location>
        <begin position="185"/>
        <end position="358"/>
    </location>
</feature>
<dbReference type="InterPro" id="IPR050194">
    <property type="entry name" value="Glycosyltransferase_grp1"/>
</dbReference>
<feature type="domain" description="Glycosyltransferase subfamily 4-like N-terminal" evidence="4">
    <location>
        <begin position="16"/>
        <end position="176"/>
    </location>
</feature>
<dbReference type="STRING" id="33007.HMPREF3198_01763"/>
<dbReference type="EMBL" id="PKKO01000006">
    <property type="protein sequence ID" value="PKY71488.1"/>
    <property type="molecule type" value="Genomic_DNA"/>
</dbReference>
<dbReference type="Pfam" id="PF00534">
    <property type="entry name" value="Glycos_transf_1"/>
    <property type="match status" value="1"/>
</dbReference>
<dbReference type="Proteomes" id="UP000235122">
    <property type="component" value="Unassembled WGS sequence"/>
</dbReference>
<dbReference type="GO" id="GO:1901137">
    <property type="term" value="P:carbohydrate derivative biosynthetic process"/>
    <property type="evidence" value="ECO:0007669"/>
    <property type="project" value="UniProtKB-ARBA"/>
</dbReference>
<gene>
    <name evidence="5" type="ORF">CYJ19_09690</name>
</gene>
<dbReference type="Pfam" id="PF13439">
    <property type="entry name" value="Glyco_transf_4"/>
    <property type="match status" value="1"/>
</dbReference>
<proteinExistence type="predicted"/>
<dbReference type="SUPFAM" id="SSF53756">
    <property type="entry name" value="UDP-Glycosyltransferase/glycogen phosphorylase"/>
    <property type="match status" value="1"/>
</dbReference>
<evidence type="ECO:0000313" key="6">
    <source>
        <dbReference type="Proteomes" id="UP000235122"/>
    </source>
</evidence>